<feature type="region of interest" description="Disordered" evidence="1">
    <location>
        <begin position="80"/>
        <end position="105"/>
    </location>
</feature>
<proteinExistence type="predicted"/>
<feature type="transmembrane region" description="Helical" evidence="2">
    <location>
        <begin position="25"/>
        <end position="42"/>
    </location>
</feature>
<feature type="compositionally biased region" description="Low complexity" evidence="1">
    <location>
        <begin position="80"/>
        <end position="89"/>
    </location>
</feature>
<evidence type="ECO:0000256" key="1">
    <source>
        <dbReference type="SAM" id="MobiDB-lite"/>
    </source>
</evidence>
<keyword evidence="2" id="KW-0812">Transmembrane</keyword>
<keyword evidence="2" id="KW-0472">Membrane</keyword>
<sequence length="105" mass="10693">MLVLLVVAVLSGLLSGLFCRVNAIALLSLAALALHAVAALVWGWAPGSAILTVLAVQFGFATALLIGAMDLVRPVPAADPLPADSAPADPARPEPARRAPRGLRP</sequence>
<keyword evidence="2" id="KW-1133">Transmembrane helix</keyword>
<evidence type="ECO:0000256" key="2">
    <source>
        <dbReference type="SAM" id="Phobius"/>
    </source>
</evidence>
<dbReference type="Proteomes" id="UP000048984">
    <property type="component" value="Unassembled WGS sequence"/>
</dbReference>
<protein>
    <submittedName>
        <fullName evidence="3">Uncharacterized protein</fullName>
    </submittedName>
</protein>
<reference evidence="3 4" key="1">
    <citation type="submission" date="2015-09" db="EMBL/GenBank/DDBJ databases">
        <authorList>
            <person name="Jackson K.R."/>
            <person name="Lunt B.L."/>
            <person name="Fisher J.N.B."/>
            <person name="Gardner A.V."/>
            <person name="Bailey M.E."/>
            <person name="Deus L.M."/>
            <person name="Earl A.S."/>
            <person name="Gibby P.D."/>
            <person name="Hartmann K.A."/>
            <person name="Liu J.E."/>
            <person name="Manci A.M."/>
            <person name="Nielsen D.A."/>
            <person name="Solomon M.B."/>
            <person name="Breakwell D.P."/>
            <person name="Burnett S.H."/>
            <person name="Grose J.H."/>
        </authorList>
    </citation>
    <scope>NUCLEOTIDE SEQUENCE [LARGE SCALE GENOMIC DNA]</scope>
    <source>
        <strain evidence="3 4">16</strain>
    </source>
</reference>
<keyword evidence="4" id="KW-1185">Reference proteome</keyword>
<dbReference type="AlphaFoldDB" id="A0A0P6VPL1"/>
<organism evidence="3 4">
    <name type="scientific">Prosthecodimorpha hirschii</name>
    <dbReference type="NCBI Taxonomy" id="665126"/>
    <lineage>
        <taxon>Bacteria</taxon>
        <taxon>Pseudomonadati</taxon>
        <taxon>Pseudomonadota</taxon>
        <taxon>Alphaproteobacteria</taxon>
        <taxon>Hyphomicrobiales</taxon>
        <taxon>Ancalomicrobiaceae</taxon>
        <taxon>Prosthecodimorpha</taxon>
    </lineage>
</organism>
<gene>
    <name evidence="3" type="ORF">ABB55_23030</name>
</gene>
<dbReference type="RefSeq" id="WP_054360907.1">
    <property type="nucleotide sequence ID" value="NZ_LJYW01000001.1"/>
</dbReference>
<evidence type="ECO:0000313" key="3">
    <source>
        <dbReference type="EMBL" id="KPL54741.1"/>
    </source>
</evidence>
<reference evidence="3 4" key="2">
    <citation type="submission" date="2015-10" db="EMBL/GenBank/DDBJ databases">
        <title>Draft Genome Sequence of Prosthecomicrobium hirschii ATCC 27832.</title>
        <authorList>
            <person name="Daniel J."/>
            <person name="Givan S.A."/>
            <person name="Brun Y.V."/>
            <person name="Brown P.J."/>
        </authorList>
    </citation>
    <scope>NUCLEOTIDE SEQUENCE [LARGE SCALE GENOMIC DNA]</scope>
    <source>
        <strain evidence="3 4">16</strain>
    </source>
</reference>
<name>A0A0P6VPL1_9HYPH</name>
<dbReference type="EMBL" id="LJYW01000001">
    <property type="protein sequence ID" value="KPL54741.1"/>
    <property type="molecule type" value="Genomic_DNA"/>
</dbReference>
<dbReference type="STRING" id="665126.ABB55_23030"/>
<evidence type="ECO:0000313" key="4">
    <source>
        <dbReference type="Proteomes" id="UP000048984"/>
    </source>
</evidence>
<comment type="caution">
    <text evidence="3">The sequence shown here is derived from an EMBL/GenBank/DDBJ whole genome shotgun (WGS) entry which is preliminary data.</text>
</comment>
<feature type="transmembrane region" description="Helical" evidence="2">
    <location>
        <begin position="49"/>
        <end position="69"/>
    </location>
</feature>
<accession>A0A0P6VPL1</accession>